<comment type="caution">
    <text evidence="1">The sequence shown here is derived from an EMBL/GenBank/DDBJ whole genome shotgun (WGS) entry which is preliminary data.</text>
</comment>
<dbReference type="EMBL" id="NWBP01000016">
    <property type="protein sequence ID" value="PCC83070.1"/>
    <property type="molecule type" value="Genomic_DNA"/>
</dbReference>
<evidence type="ECO:0000313" key="2">
    <source>
        <dbReference type="Proteomes" id="UP000218690"/>
    </source>
</evidence>
<dbReference type="Proteomes" id="UP000218690">
    <property type="component" value="Unassembled WGS sequence"/>
</dbReference>
<name>A0A2A4ALA8_9CORY</name>
<sequence length="408" mass="43654">MPLLPLPLPKNLEEIYSAGAFVQAGIDAEFTKQLGEVEATEFNFQPSPSADGTTELDQKVQVRFNTVQGIRDFPGMRLATIKDGILTWCAEGARQAPIAEFHEPQPFEFSLLNIARFLVGNAPVARVPQGDHEAVVAIAFNRLPHDTATTISLGLERFSGGIDERLALLNLAQARRLEAESAPGNAKGGATAETITLSDGTSVHLSAKDAPGGQRIIGLRTAHSGVLPEQVLADAHFTAVEHQFYLESRFPDAAVQFDAATATAMLSTSTGSTPVDAHLIATVDSDEFTWAWADPDYASTHSARASFNLQRFGRDNWVPDLVRPCLPMEWAKDAFLPQIAMPILGAWTLLTVPLGEKTGILLASSPTLTLPAPTPEVAEAVLAVDLPAGCDAERARAAYAANRGVASW</sequence>
<dbReference type="Pfam" id="PF21813">
    <property type="entry name" value="DUF6882"/>
    <property type="match status" value="1"/>
</dbReference>
<protein>
    <submittedName>
        <fullName evidence="1">Uncharacterized protein</fullName>
    </submittedName>
</protein>
<reference evidence="1 2" key="1">
    <citation type="submission" date="2017-09" db="EMBL/GenBank/DDBJ databases">
        <title>Draft Genome Sequence of Corynebacterium accolens AH4003.</title>
        <authorList>
            <person name="Chen Y."/>
            <person name="Oosthuysen W.F."/>
            <person name="Kelley S."/>
            <person name="Horswill A."/>
        </authorList>
    </citation>
    <scope>NUCLEOTIDE SEQUENCE [LARGE SCALE GENOMIC DNA]</scope>
    <source>
        <strain evidence="1 2">AH4003</strain>
    </source>
</reference>
<gene>
    <name evidence="1" type="ORF">COM45_04540</name>
</gene>
<dbReference type="AlphaFoldDB" id="A0A2A4ALA8"/>
<dbReference type="InterPro" id="IPR049249">
    <property type="entry name" value="DUF6882"/>
</dbReference>
<proteinExistence type="predicted"/>
<accession>A0A2A4ALA8</accession>
<organism evidence="1 2">
    <name type="scientific">Corynebacterium accolens</name>
    <dbReference type="NCBI Taxonomy" id="38284"/>
    <lineage>
        <taxon>Bacteria</taxon>
        <taxon>Bacillati</taxon>
        <taxon>Actinomycetota</taxon>
        <taxon>Actinomycetes</taxon>
        <taxon>Mycobacteriales</taxon>
        <taxon>Corynebacteriaceae</taxon>
        <taxon>Corynebacterium</taxon>
    </lineage>
</organism>
<evidence type="ECO:0000313" key="1">
    <source>
        <dbReference type="EMBL" id="PCC83070.1"/>
    </source>
</evidence>